<dbReference type="InterPro" id="IPR036412">
    <property type="entry name" value="HAD-like_sf"/>
</dbReference>
<dbReference type="InterPro" id="IPR041492">
    <property type="entry name" value="HAD_2"/>
</dbReference>
<dbReference type="InterPro" id="IPR006439">
    <property type="entry name" value="HAD-SF_hydro_IA"/>
</dbReference>
<dbReference type="InterPro" id="IPR023214">
    <property type="entry name" value="HAD_sf"/>
</dbReference>
<name>A0A2A2SBM1_9SPHN</name>
<dbReference type="InterPro" id="IPR050155">
    <property type="entry name" value="HAD-like_hydrolase_sf"/>
</dbReference>
<dbReference type="OrthoDB" id="9797743at2"/>
<accession>A0A2A2SBM1</accession>
<dbReference type="SFLD" id="SFLDG01129">
    <property type="entry name" value="C1.5:_HAD__Beta-PGM__Phosphata"/>
    <property type="match status" value="1"/>
</dbReference>
<reference evidence="2" key="1">
    <citation type="submission" date="2017-09" db="EMBL/GenBank/DDBJ databases">
        <authorList>
            <person name="Feng G."/>
            <person name="Zhu H."/>
        </authorList>
    </citation>
    <scope>NUCLEOTIDE SEQUENCE [LARGE SCALE GENOMIC DNA]</scope>
    <source>
        <strain evidence="2">1PNM-20</strain>
    </source>
</reference>
<dbReference type="PANTHER" id="PTHR43434:SF16">
    <property type="entry name" value="BLL8046 PROTEIN"/>
    <property type="match status" value="1"/>
</dbReference>
<dbReference type="GO" id="GO:0005829">
    <property type="term" value="C:cytosol"/>
    <property type="evidence" value="ECO:0007669"/>
    <property type="project" value="TreeGrafter"/>
</dbReference>
<dbReference type="Gene3D" id="3.40.50.1000">
    <property type="entry name" value="HAD superfamily/HAD-like"/>
    <property type="match status" value="1"/>
</dbReference>
<dbReference type="PRINTS" id="PR00413">
    <property type="entry name" value="HADHALOGNASE"/>
</dbReference>
<dbReference type="PANTHER" id="PTHR43434">
    <property type="entry name" value="PHOSPHOGLYCOLATE PHOSPHATASE"/>
    <property type="match status" value="1"/>
</dbReference>
<dbReference type="SFLD" id="SFLDG01135">
    <property type="entry name" value="C1.5.6:_HAD__Beta-PGM__Phospha"/>
    <property type="match status" value="1"/>
</dbReference>
<dbReference type="NCBIfam" id="TIGR01549">
    <property type="entry name" value="HAD-SF-IA-v1"/>
    <property type="match status" value="1"/>
</dbReference>
<dbReference type="Pfam" id="PF13419">
    <property type="entry name" value="HAD_2"/>
    <property type="match status" value="1"/>
</dbReference>
<dbReference type="SFLD" id="SFLDS00003">
    <property type="entry name" value="Haloacid_Dehalogenase"/>
    <property type="match status" value="1"/>
</dbReference>
<dbReference type="EMBL" id="NSLI01000005">
    <property type="protein sequence ID" value="PAX06658.1"/>
    <property type="molecule type" value="Genomic_DNA"/>
</dbReference>
<dbReference type="Gene3D" id="1.10.150.240">
    <property type="entry name" value="Putative phosphatase, domain 2"/>
    <property type="match status" value="1"/>
</dbReference>
<proteinExistence type="predicted"/>
<dbReference type="Proteomes" id="UP000218151">
    <property type="component" value="Unassembled WGS sequence"/>
</dbReference>
<keyword evidence="1" id="KW-0378">Hydrolase</keyword>
<dbReference type="NCBIfam" id="TIGR01509">
    <property type="entry name" value="HAD-SF-IA-v3"/>
    <property type="match status" value="1"/>
</dbReference>
<evidence type="ECO:0000313" key="2">
    <source>
        <dbReference type="Proteomes" id="UP000218151"/>
    </source>
</evidence>
<evidence type="ECO:0000313" key="1">
    <source>
        <dbReference type="EMBL" id="PAX06658.1"/>
    </source>
</evidence>
<sequence length="218" mass="23394">MPIRAILFDIDGTLVDSNDLHVDAWLEAFERHGHRFTRDQVREQIGKGGDMLVPALLPDLPEDEQEKLADAHGEAFQGARLQQVQPFPGAHDLVARVKQAGLKVALASSAAQAELDHYLDLLAIRDLVDETTTTDDVENSKPAPDVVATALKKLGLGAHEVLFVGDTPYDIQSGAKCGVATVAVLSGGFPRETLKGAKAIYNDAAALAAAWPAWVERS</sequence>
<keyword evidence="2" id="KW-1185">Reference proteome</keyword>
<gene>
    <name evidence="1" type="ORF">CKY28_16100</name>
</gene>
<organism evidence="1 2">
    <name type="scientific">Sphingomonas lenta</name>
    <dbReference type="NCBI Taxonomy" id="1141887"/>
    <lineage>
        <taxon>Bacteria</taxon>
        <taxon>Pseudomonadati</taxon>
        <taxon>Pseudomonadota</taxon>
        <taxon>Alphaproteobacteria</taxon>
        <taxon>Sphingomonadales</taxon>
        <taxon>Sphingomonadaceae</taxon>
        <taxon>Sphingomonas</taxon>
    </lineage>
</organism>
<dbReference type="InterPro" id="IPR023198">
    <property type="entry name" value="PGP-like_dom2"/>
</dbReference>
<dbReference type="AlphaFoldDB" id="A0A2A2SBM1"/>
<dbReference type="GO" id="GO:0008967">
    <property type="term" value="F:phosphoglycolate phosphatase activity"/>
    <property type="evidence" value="ECO:0007669"/>
    <property type="project" value="TreeGrafter"/>
</dbReference>
<dbReference type="SUPFAM" id="SSF56784">
    <property type="entry name" value="HAD-like"/>
    <property type="match status" value="1"/>
</dbReference>
<protein>
    <submittedName>
        <fullName evidence="1">HAD family hydrolase</fullName>
    </submittedName>
</protein>
<comment type="caution">
    <text evidence="1">The sequence shown here is derived from an EMBL/GenBank/DDBJ whole genome shotgun (WGS) entry which is preliminary data.</text>
</comment>
<dbReference type="RefSeq" id="WP_095999403.1">
    <property type="nucleotide sequence ID" value="NZ_NSLI01000005.1"/>
</dbReference>
<dbReference type="GO" id="GO:0006281">
    <property type="term" value="P:DNA repair"/>
    <property type="evidence" value="ECO:0007669"/>
    <property type="project" value="TreeGrafter"/>
</dbReference>